<proteinExistence type="inferred from homology"/>
<evidence type="ECO:0000256" key="5">
    <source>
        <dbReference type="ARBA" id="ARBA00023211"/>
    </source>
</evidence>
<feature type="chain" id="PRO_5026207257" evidence="6">
    <location>
        <begin position="22"/>
        <end position="226"/>
    </location>
</feature>
<organism evidence="8 9">
    <name type="scientific">Pleomassaria siparia CBS 279.74</name>
    <dbReference type="NCBI Taxonomy" id="1314801"/>
    <lineage>
        <taxon>Eukaryota</taxon>
        <taxon>Fungi</taxon>
        <taxon>Dikarya</taxon>
        <taxon>Ascomycota</taxon>
        <taxon>Pezizomycotina</taxon>
        <taxon>Dothideomycetes</taxon>
        <taxon>Pleosporomycetidae</taxon>
        <taxon>Pleosporales</taxon>
        <taxon>Pleomassariaceae</taxon>
        <taxon>Pleomassaria</taxon>
    </lineage>
</organism>
<sequence>MTYHFLLTNTILSLLLTLAHAVDKTRDPETNAFLKLAATNIDRYTKLDNNVAWTFDFPSQSTYTFSPGSVVNANAATFPALTGIGMTMAMLNLGPCAMLPPHAHQRGTNIVVAISGNTTSYMVGENGVGVVKVELVTGVLTVFPVGSLHSMQNNGCDNAQLVSALNSEDTGTINYINAMYQLPPDLLRAAFGDEFLDADGSASRIPKVGTGSVMGSYECRKRCGLV</sequence>
<dbReference type="SMART" id="SM00835">
    <property type="entry name" value="Cupin_1"/>
    <property type="match status" value="1"/>
</dbReference>
<keyword evidence="4" id="KW-0479">Metal-binding</keyword>
<keyword evidence="9" id="KW-1185">Reference proteome</keyword>
<evidence type="ECO:0000256" key="2">
    <source>
        <dbReference type="ARBA" id="ARBA00007456"/>
    </source>
</evidence>
<evidence type="ECO:0000256" key="6">
    <source>
        <dbReference type="SAM" id="SignalP"/>
    </source>
</evidence>
<keyword evidence="5" id="KW-0464">Manganese</keyword>
<evidence type="ECO:0000256" key="4">
    <source>
        <dbReference type="ARBA" id="ARBA00022723"/>
    </source>
</evidence>
<dbReference type="PANTHER" id="PTHR31238">
    <property type="entry name" value="GERMIN-LIKE PROTEIN SUBFAMILY 3 MEMBER 3"/>
    <property type="match status" value="1"/>
</dbReference>
<feature type="signal peptide" evidence="6">
    <location>
        <begin position="1"/>
        <end position="21"/>
    </location>
</feature>
<keyword evidence="3" id="KW-0964">Secreted</keyword>
<comment type="subcellular location">
    <subcellularLocation>
        <location evidence="1">Secreted</location>
    </subcellularLocation>
</comment>
<dbReference type="InterPro" id="IPR006045">
    <property type="entry name" value="Cupin_1"/>
</dbReference>
<keyword evidence="6" id="KW-0732">Signal</keyword>
<evidence type="ECO:0000256" key="3">
    <source>
        <dbReference type="ARBA" id="ARBA00022525"/>
    </source>
</evidence>
<dbReference type="Pfam" id="PF00190">
    <property type="entry name" value="Cupin_1"/>
    <property type="match status" value="1"/>
</dbReference>
<dbReference type="Proteomes" id="UP000799428">
    <property type="component" value="Unassembled WGS sequence"/>
</dbReference>
<dbReference type="EMBL" id="MU005789">
    <property type="protein sequence ID" value="KAF2703122.1"/>
    <property type="molecule type" value="Genomic_DNA"/>
</dbReference>
<evidence type="ECO:0000313" key="8">
    <source>
        <dbReference type="EMBL" id="KAF2703122.1"/>
    </source>
</evidence>
<dbReference type="OrthoDB" id="1921208at2759"/>
<dbReference type="InterPro" id="IPR014710">
    <property type="entry name" value="RmlC-like_jellyroll"/>
</dbReference>
<gene>
    <name evidence="8" type="ORF">K504DRAFT_393192</name>
</gene>
<dbReference type="CDD" id="cd02241">
    <property type="entry name" value="cupin_OxOx"/>
    <property type="match status" value="1"/>
</dbReference>
<evidence type="ECO:0000313" key="9">
    <source>
        <dbReference type="Proteomes" id="UP000799428"/>
    </source>
</evidence>
<evidence type="ECO:0000256" key="1">
    <source>
        <dbReference type="ARBA" id="ARBA00004613"/>
    </source>
</evidence>
<dbReference type="GO" id="GO:0030145">
    <property type="term" value="F:manganese ion binding"/>
    <property type="evidence" value="ECO:0007669"/>
    <property type="project" value="InterPro"/>
</dbReference>
<accession>A0A6G1JS67</accession>
<dbReference type="GO" id="GO:0005576">
    <property type="term" value="C:extracellular region"/>
    <property type="evidence" value="ECO:0007669"/>
    <property type="project" value="UniProtKB-SubCell"/>
</dbReference>
<dbReference type="InterPro" id="IPR011051">
    <property type="entry name" value="RmlC_Cupin_sf"/>
</dbReference>
<evidence type="ECO:0000259" key="7">
    <source>
        <dbReference type="SMART" id="SM00835"/>
    </source>
</evidence>
<feature type="domain" description="Cupin type-1" evidence="7">
    <location>
        <begin position="55"/>
        <end position="199"/>
    </location>
</feature>
<dbReference type="InterPro" id="IPR001929">
    <property type="entry name" value="Germin"/>
</dbReference>
<dbReference type="Gene3D" id="2.60.120.10">
    <property type="entry name" value="Jelly Rolls"/>
    <property type="match status" value="1"/>
</dbReference>
<dbReference type="SUPFAM" id="SSF51182">
    <property type="entry name" value="RmlC-like cupins"/>
    <property type="match status" value="1"/>
</dbReference>
<comment type="similarity">
    <text evidence="2">Belongs to the germin family.</text>
</comment>
<dbReference type="AlphaFoldDB" id="A0A6G1JS67"/>
<reference evidence="8" key="1">
    <citation type="journal article" date="2020" name="Stud. Mycol.">
        <title>101 Dothideomycetes genomes: a test case for predicting lifestyles and emergence of pathogens.</title>
        <authorList>
            <person name="Haridas S."/>
            <person name="Albert R."/>
            <person name="Binder M."/>
            <person name="Bloem J."/>
            <person name="Labutti K."/>
            <person name="Salamov A."/>
            <person name="Andreopoulos B."/>
            <person name="Baker S."/>
            <person name="Barry K."/>
            <person name="Bills G."/>
            <person name="Bluhm B."/>
            <person name="Cannon C."/>
            <person name="Castanera R."/>
            <person name="Culley D."/>
            <person name="Daum C."/>
            <person name="Ezra D."/>
            <person name="Gonzalez J."/>
            <person name="Henrissat B."/>
            <person name="Kuo A."/>
            <person name="Liang C."/>
            <person name="Lipzen A."/>
            <person name="Lutzoni F."/>
            <person name="Magnuson J."/>
            <person name="Mondo S."/>
            <person name="Nolan M."/>
            <person name="Ohm R."/>
            <person name="Pangilinan J."/>
            <person name="Park H.-J."/>
            <person name="Ramirez L."/>
            <person name="Alfaro M."/>
            <person name="Sun H."/>
            <person name="Tritt A."/>
            <person name="Yoshinaga Y."/>
            <person name="Zwiers L.-H."/>
            <person name="Turgeon B."/>
            <person name="Goodwin S."/>
            <person name="Spatafora J."/>
            <person name="Crous P."/>
            <person name="Grigoriev I."/>
        </authorList>
    </citation>
    <scope>NUCLEOTIDE SEQUENCE</scope>
    <source>
        <strain evidence="8">CBS 279.74</strain>
    </source>
</reference>
<protein>
    <submittedName>
        <fullName evidence="8">RmlC-like cupin</fullName>
    </submittedName>
</protein>
<name>A0A6G1JS67_9PLEO</name>